<organism evidence="1 2">
    <name type="scientific">Plectonema radiosum NIES-515</name>
    <dbReference type="NCBI Taxonomy" id="2986073"/>
    <lineage>
        <taxon>Bacteria</taxon>
        <taxon>Bacillati</taxon>
        <taxon>Cyanobacteriota</taxon>
        <taxon>Cyanophyceae</taxon>
        <taxon>Oscillatoriophycideae</taxon>
        <taxon>Oscillatoriales</taxon>
        <taxon>Microcoleaceae</taxon>
        <taxon>Plectonema</taxon>
    </lineage>
</organism>
<dbReference type="SUPFAM" id="SSF57783">
    <property type="entry name" value="Zinc beta-ribbon"/>
    <property type="match status" value="1"/>
</dbReference>
<dbReference type="EMBL" id="JAOWRF010000302">
    <property type="protein sequence ID" value="MCV3216013.1"/>
    <property type="molecule type" value="Genomic_DNA"/>
</dbReference>
<reference evidence="1 2" key="1">
    <citation type="submission" date="2022-10" db="EMBL/GenBank/DDBJ databases">
        <title>Identification of biosynthetic pathway for the production of the potent trypsin inhibitor radiosumin.</title>
        <authorList>
            <person name="Fewer D.P."/>
            <person name="Delbaje E."/>
            <person name="Ouyang X."/>
            <person name="Agostino P.D."/>
            <person name="Wahlsten M."/>
            <person name="Jokela J."/>
            <person name="Permi P."/>
            <person name="Haapaniemi E."/>
            <person name="Koistinen H."/>
        </authorList>
    </citation>
    <scope>NUCLEOTIDE SEQUENCE [LARGE SCALE GENOMIC DNA]</scope>
    <source>
        <strain evidence="1 2">NIES-515</strain>
    </source>
</reference>
<accession>A0ABT3B3R1</accession>
<sequence length="67" mass="7805">MDKICIHCRSKNIIFNRDHGFYRCNDCNNVWAYPGDDPDNDEFDSEETDLQDALLEQMLGGGRMTFI</sequence>
<protein>
    <recommendedName>
        <fullName evidence="3">TFIIB-type domain-containing protein</fullName>
    </recommendedName>
</protein>
<dbReference type="Proteomes" id="UP001526143">
    <property type="component" value="Unassembled WGS sequence"/>
</dbReference>
<proteinExistence type="predicted"/>
<gene>
    <name evidence="1" type="ORF">OGM63_21295</name>
</gene>
<comment type="caution">
    <text evidence="1">The sequence shown here is derived from an EMBL/GenBank/DDBJ whole genome shotgun (WGS) entry which is preliminary data.</text>
</comment>
<evidence type="ECO:0000313" key="2">
    <source>
        <dbReference type="Proteomes" id="UP001526143"/>
    </source>
</evidence>
<dbReference type="RefSeq" id="WP_263747658.1">
    <property type="nucleotide sequence ID" value="NZ_JAOWRF010000302.1"/>
</dbReference>
<evidence type="ECO:0008006" key="3">
    <source>
        <dbReference type="Google" id="ProtNLM"/>
    </source>
</evidence>
<name>A0ABT3B3R1_9CYAN</name>
<keyword evidence="2" id="KW-1185">Reference proteome</keyword>
<evidence type="ECO:0000313" key="1">
    <source>
        <dbReference type="EMBL" id="MCV3216013.1"/>
    </source>
</evidence>